<accession>A0AAX2DST1</accession>
<protein>
    <submittedName>
        <fullName evidence="1">SMI1-KNR4 cell-wall</fullName>
    </submittedName>
</protein>
<organism evidence="1 2">
    <name type="scientific">Listeria ivanovii</name>
    <dbReference type="NCBI Taxonomy" id="1638"/>
    <lineage>
        <taxon>Bacteria</taxon>
        <taxon>Bacillati</taxon>
        <taxon>Bacillota</taxon>
        <taxon>Bacilli</taxon>
        <taxon>Bacillales</taxon>
        <taxon>Listeriaceae</taxon>
        <taxon>Listeria</taxon>
    </lineage>
</organism>
<dbReference type="Pfam" id="PF14567">
    <property type="entry name" value="SUKH_5"/>
    <property type="match status" value="1"/>
</dbReference>
<comment type="caution">
    <text evidence="1">The sequence shown here is derived from an EMBL/GenBank/DDBJ whole genome shotgun (WGS) entry which is preliminary data.</text>
</comment>
<dbReference type="RefSeq" id="WP_003720917.1">
    <property type="nucleotide sequence ID" value="NZ_FNMX01000015.1"/>
</dbReference>
<dbReference type="Gene3D" id="3.40.1580.10">
    <property type="entry name" value="SMI1/KNR4-like"/>
    <property type="match status" value="1"/>
</dbReference>
<dbReference type="AlphaFoldDB" id="A0AAX2DST1"/>
<name>A0AAX2DST1_LISIV</name>
<sequence>MKNSLLENIDLNRIDIEKLINKYEEEYDFTDKISMEQIKLVENNLGISFSSDYVWFLENYGSGGVLGIDVLGIARNNIATVENITERLRKEFNLDNKMYIVEDCDEFFYCGKSGEDKIYYWDREEGIGKVEAGSFLEFLQNRIIGAAENFE</sequence>
<evidence type="ECO:0000313" key="2">
    <source>
        <dbReference type="Proteomes" id="UP000183610"/>
    </source>
</evidence>
<dbReference type="InterPro" id="IPR037883">
    <property type="entry name" value="Knr4/Smi1-like_sf"/>
</dbReference>
<gene>
    <name evidence="1" type="ORF">SAMN05421782_11562</name>
</gene>
<evidence type="ECO:0000313" key="1">
    <source>
        <dbReference type="EMBL" id="SDX29455.1"/>
    </source>
</evidence>
<reference evidence="1 2" key="1">
    <citation type="submission" date="2016-10" db="EMBL/GenBank/DDBJ databases">
        <authorList>
            <person name="Varghese N."/>
            <person name="Submissions S."/>
        </authorList>
    </citation>
    <scope>NUCLEOTIDE SEQUENCE [LARGE SCALE GENOMIC DNA]</scope>
    <source>
        <strain evidence="1 2">ATCC 49954</strain>
    </source>
</reference>
<proteinExistence type="predicted"/>
<dbReference type="EMBL" id="FNMX01000015">
    <property type="protein sequence ID" value="SDX29455.1"/>
    <property type="molecule type" value="Genomic_DNA"/>
</dbReference>
<dbReference type="Proteomes" id="UP000183610">
    <property type="component" value="Unassembled WGS sequence"/>
</dbReference>
<dbReference type="SUPFAM" id="SSF160631">
    <property type="entry name" value="SMI1/KNR4-like"/>
    <property type="match status" value="1"/>
</dbReference>